<reference evidence="3 4" key="2">
    <citation type="submission" date="2024-07" db="EMBL/GenBank/DDBJ databases">
        <authorList>
            <person name="Akdeniz Z."/>
        </authorList>
    </citation>
    <scope>NUCLEOTIDE SEQUENCE [LARGE SCALE GENOMIC DNA]</scope>
</reference>
<evidence type="ECO:0000256" key="1">
    <source>
        <dbReference type="SAM" id="Phobius"/>
    </source>
</evidence>
<name>A0AA86P1Q4_9EUKA</name>
<evidence type="ECO:0000313" key="3">
    <source>
        <dbReference type="EMBL" id="CAL6015717.1"/>
    </source>
</evidence>
<keyword evidence="1" id="KW-0472">Membrane</keyword>
<keyword evidence="4" id="KW-1185">Reference proteome</keyword>
<proteinExistence type="predicted"/>
<evidence type="ECO:0000313" key="4">
    <source>
        <dbReference type="Proteomes" id="UP001642409"/>
    </source>
</evidence>
<evidence type="ECO:0000313" key="2">
    <source>
        <dbReference type="EMBL" id="CAI9930016.1"/>
    </source>
</evidence>
<dbReference type="EMBL" id="CAXDID020000074">
    <property type="protein sequence ID" value="CAL6015717.1"/>
    <property type="molecule type" value="Genomic_DNA"/>
</dbReference>
<keyword evidence="2" id="KW-0413">Isomerase</keyword>
<dbReference type="Pfam" id="PF13848">
    <property type="entry name" value="Thioredoxin_6"/>
    <property type="match status" value="1"/>
</dbReference>
<dbReference type="Proteomes" id="UP001642409">
    <property type="component" value="Unassembled WGS sequence"/>
</dbReference>
<keyword evidence="1" id="KW-1133">Transmembrane helix</keyword>
<accession>A0AA86P1Q4</accession>
<reference evidence="2" key="1">
    <citation type="submission" date="2023-06" db="EMBL/GenBank/DDBJ databases">
        <authorList>
            <person name="Kurt Z."/>
        </authorList>
    </citation>
    <scope>NUCLEOTIDE SEQUENCE</scope>
</reference>
<dbReference type="InterPro" id="IPR036249">
    <property type="entry name" value="Thioredoxin-like_sf"/>
</dbReference>
<gene>
    <name evidence="2" type="ORF">HINF_LOCUS17661</name>
    <name evidence="3" type="ORF">HINF_LOCUS25105</name>
</gene>
<sequence>MLVLAWSSCVSQTQLLFFGSDKCSECAKLWKDLSNSFEKDFAQIVKELNVPYTEKITLVNVVCDSDPSMCVDYNVTRGPVFFLVQNGNKYRFPAIYNPELVTKWAVGMIQNCLISVVDEEEISTGLSTVKMTSYFMLKAPTPFLEYIFAEFKGKVLAGWILSDTMELYVIRGGKKIQFEGDFTNSSQVRLFILRNKNPRFQLIKREVFDMLVDELPMAALVVTPELHHSLILDLNASLQNCTLSDFNFGYIDATIPGNAKFLQQFNITQLDLPALVVIDFAAQKHHVKTKIHSAADFLHRMHQINEKVVKLSSELMSDSESGAVSNIMNYVLRNYLTVLLFVVIITVLVVYLRQKKMLKVKKEAEKQEEQKTE</sequence>
<feature type="transmembrane region" description="Helical" evidence="1">
    <location>
        <begin position="335"/>
        <end position="352"/>
    </location>
</feature>
<protein>
    <submittedName>
        <fullName evidence="2">Protein disulfide isomerase PDI2</fullName>
    </submittedName>
    <submittedName>
        <fullName evidence="3">Protein_disulfide isomerase PDI2</fullName>
    </submittedName>
</protein>
<dbReference type="Gene3D" id="3.40.30.10">
    <property type="entry name" value="Glutaredoxin"/>
    <property type="match status" value="1"/>
</dbReference>
<keyword evidence="1" id="KW-0812">Transmembrane</keyword>
<dbReference type="GO" id="GO:0016853">
    <property type="term" value="F:isomerase activity"/>
    <property type="evidence" value="ECO:0007669"/>
    <property type="project" value="UniProtKB-KW"/>
</dbReference>
<organism evidence="2">
    <name type="scientific">Hexamita inflata</name>
    <dbReference type="NCBI Taxonomy" id="28002"/>
    <lineage>
        <taxon>Eukaryota</taxon>
        <taxon>Metamonada</taxon>
        <taxon>Diplomonadida</taxon>
        <taxon>Hexamitidae</taxon>
        <taxon>Hexamitinae</taxon>
        <taxon>Hexamita</taxon>
    </lineage>
</organism>
<comment type="caution">
    <text evidence="2">The sequence shown here is derived from an EMBL/GenBank/DDBJ whole genome shotgun (WGS) entry which is preliminary data.</text>
</comment>
<dbReference type="AlphaFoldDB" id="A0AA86P1Q4"/>
<dbReference type="SUPFAM" id="SSF52833">
    <property type="entry name" value="Thioredoxin-like"/>
    <property type="match status" value="1"/>
</dbReference>
<dbReference type="EMBL" id="CATOUU010000444">
    <property type="protein sequence ID" value="CAI9930016.1"/>
    <property type="molecule type" value="Genomic_DNA"/>
</dbReference>